<protein>
    <submittedName>
        <fullName evidence="2">Uncharacterized protein</fullName>
    </submittedName>
</protein>
<organism evidence="2 3">
    <name type="scientific">Amborella trichopoda</name>
    <dbReference type="NCBI Taxonomy" id="13333"/>
    <lineage>
        <taxon>Eukaryota</taxon>
        <taxon>Viridiplantae</taxon>
        <taxon>Streptophyta</taxon>
        <taxon>Embryophyta</taxon>
        <taxon>Tracheophyta</taxon>
        <taxon>Spermatophyta</taxon>
        <taxon>Magnoliopsida</taxon>
        <taxon>Amborellales</taxon>
        <taxon>Amborellaceae</taxon>
        <taxon>Amborella</taxon>
    </lineage>
</organism>
<dbReference type="EMBL" id="KI394767">
    <property type="protein sequence ID" value="ERN01243.1"/>
    <property type="molecule type" value="Genomic_DNA"/>
</dbReference>
<sequence length="75" mass="7820">MTSALAGPDADDTPNSHASPGWGPPSPRESDILKRVKQGHGTNYISTRVGLIIASSHPRAAVLRGTHVPEPNLSA</sequence>
<reference evidence="3" key="1">
    <citation type="journal article" date="2013" name="Science">
        <title>The Amborella genome and the evolution of flowering plants.</title>
        <authorList>
            <consortium name="Amborella Genome Project"/>
        </authorList>
    </citation>
    <scope>NUCLEOTIDE SEQUENCE [LARGE SCALE GENOMIC DNA]</scope>
</reference>
<dbReference type="Gramene" id="ERN01243">
    <property type="protein sequence ID" value="ERN01243"/>
    <property type="gene ID" value="AMTR_s00002p00243830"/>
</dbReference>
<name>W1NZZ6_AMBTC</name>
<proteinExistence type="predicted"/>
<feature type="region of interest" description="Disordered" evidence="1">
    <location>
        <begin position="1"/>
        <end position="31"/>
    </location>
</feature>
<gene>
    <name evidence="2" type="ORF">AMTR_s00002p00243830</name>
</gene>
<accession>W1NZZ6</accession>
<keyword evidence="3" id="KW-1185">Reference proteome</keyword>
<dbReference type="Proteomes" id="UP000017836">
    <property type="component" value="Unassembled WGS sequence"/>
</dbReference>
<evidence type="ECO:0000313" key="3">
    <source>
        <dbReference type="Proteomes" id="UP000017836"/>
    </source>
</evidence>
<evidence type="ECO:0000313" key="2">
    <source>
        <dbReference type="EMBL" id="ERN01243.1"/>
    </source>
</evidence>
<dbReference type="HOGENOM" id="CLU_2674361_0_0_1"/>
<evidence type="ECO:0000256" key="1">
    <source>
        <dbReference type="SAM" id="MobiDB-lite"/>
    </source>
</evidence>
<dbReference type="AlphaFoldDB" id="W1NZZ6"/>